<name>A0A9W9WR15_9EURO</name>
<dbReference type="GeneID" id="81628340"/>
<gene>
    <name evidence="2" type="ORF">N7539_008495</name>
</gene>
<keyword evidence="3" id="KW-1185">Reference proteome</keyword>
<dbReference type="Proteomes" id="UP001148312">
    <property type="component" value="Unassembled WGS sequence"/>
</dbReference>
<reference evidence="2" key="2">
    <citation type="journal article" date="2023" name="IMA Fungus">
        <title>Comparative genomic study of the Penicillium genus elucidates a diverse pangenome and 15 lateral gene transfer events.</title>
        <authorList>
            <person name="Petersen C."/>
            <person name="Sorensen T."/>
            <person name="Nielsen M.R."/>
            <person name="Sondergaard T.E."/>
            <person name="Sorensen J.L."/>
            <person name="Fitzpatrick D.A."/>
            <person name="Frisvad J.C."/>
            <person name="Nielsen K.L."/>
        </authorList>
    </citation>
    <scope>NUCLEOTIDE SEQUENCE</scope>
    <source>
        <strain evidence="2">IBT 30728</strain>
    </source>
</reference>
<feature type="compositionally biased region" description="Basic residues" evidence="1">
    <location>
        <begin position="259"/>
        <end position="268"/>
    </location>
</feature>
<evidence type="ECO:0000313" key="2">
    <source>
        <dbReference type="EMBL" id="KAJ5471926.1"/>
    </source>
</evidence>
<proteinExistence type="predicted"/>
<feature type="compositionally biased region" description="Polar residues" evidence="1">
    <location>
        <begin position="48"/>
        <end position="60"/>
    </location>
</feature>
<evidence type="ECO:0000313" key="3">
    <source>
        <dbReference type="Proteomes" id="UP001148312"/>
    </source>
</evidence>
<feature type="region of interest" description="Disordered" evidence="1">
    <location>
        <begin position="19"/>
        <end position="83"/>
    </location>
</feature>
<protein>
    <submittedName>
        <fullName evidence="2">Retrotransposon gag protein</fullName>
    </submittedName>
</protein>
<feature type="compositionally biased region" description="Low complexity" evidence="1">
    <location>
        <begin position="19"/>
        <end position="34"/>
    </location>
</feature>
<evidence type="ECO:0000256" key="1">
    <source>
        <dbReference type="SAM" id="MobiDB-lite"/>
    </source>
</evidence>
<comment type="caution">
    <text evidence="2">The sequence shown here is derived from an EMBL/GenBank/DDBJ whole genome shotgun (WGS) entry which is preliminary data.</text>
</comment>
<reference evidence="2" key="1">
    <citation type="submission" date="2022-12" db="EMBL/GenBank/DDBJ databases">
        <authorList>
            <person name="Petersen C."/>
        </authorList>
    </citation>
    <scope>NUCLEOTIDE SEQUENCE</scope>
    <source>
        <strain evidence="2">IBT 30728</strain>
    </source>
</reference>
<dbReference type="EMBL" id="JAPWDQ010000013">
    <property type="protein sequence ID" value="KAJ5471926.1"/>
    <property type="molecule type" value="Genomic_DNA"/>
</dbReference>
<sequence>MNYQEQQEAPPAWAQAMMQQIEEGQRAQQQQRTAAQDERIRQLENILARQTANSPTLGSVTETTTEPTPNPAESISTTARRLRPRLPDPPFFAGNVNDWGTWRITIENKLAVDGAAIGSRQDQFMYIFSRLEKLAWKNTGTYVKHSRDTAGPDDLLAYLEGIYGDPNAQSRAARRLYQIKQTNRQPFTRFLPKLEKEFADAGAINWPDEARRQILLGALNEEMSVALMNRGIPATYSGLISRLHEITTDMDALNLGKSRSNKSPRRQQRNLDEMDWSPTIDVNRINPRGNRPRKGVEKQAKWSVPIDLPSAQVALLPVKQRRTERFTILWRNVAE</sequence>
<dbReference type="RefSeq" id="XP_056786472.1">
    <property type="nucleotide sequence ID" value="XM_056938090.1"/>
</dbReference>
<organism evidence="2 3">
    <name type="scientific">Penicillium diatomitis</name>
    <dbReference type="NCBI Taxonomy" id="2819901"/>
    <lineage>
        <taxon>Eukaryota</taxon>
        <taxon>Fungi</taxon>
        <taxon>Dikarya</taxon>
        <taxon>Ascomycota</taxon>
        <taxon>Pezizomycotina</taxon>
        <taxon>Eurotiomycetes</taxon>
        <taxon>Eurotiomycetidae</taxon>
        <taxon>Eurotiales</taxon>
        <taxon>Aspergillaceae</taxon>
        <taxon>Penicillium</taxon>
    </lineage>
</organism>
<accession>A0A9W9WR15</accession>
<feature type="region of interest" description="Disordered" evidence="1">
    <location>
        <begin position="255"/>
        <end position="298"/>
    </location>
</feature>
<dbReference type="AlphaFoldDB" id="A0A9W9WR15"/>